<evidence type="ECO:0000256" key="3">
    <source>
        <dbReference type="ARBA" id="ARBA00011396"/>
    </source>
</evidence>
<evidence type="ECO:0000259" key="8">
    <source>
        <dbReference type="Pfam" id="PF10256"/>
    </source>
</evidence>
<organism evidence="9 10">
    <name type="scientific">Agrocybe pediades</name>
    <dbReference type="NCBI Taxonomy" id="84607"/>
    <lineage>
        <taxon>Eukaryota</taxon>
        <taxon>Fungi</taxon>
        <taxon>Dikarya</taxon>
        <taxon>Basidiomycota</taxon>
        <taxon>Agaricomycotina</taxon>
        <taxon>Agaricomycetes</taxon>
        <taxon>Agaricomycetidae</taxon>
        <taxon>Agaricales</taxon>
        <taxon>Agaricineae</taxon>
        <taxon>Strophariaceae</taxon>
        <taxon>Agrocybe</taxon>
    </lineage>
</organism>
<dbReference type="InterPro" id="IPR019383">
    <property type="entry name" value="Golgin_A_7/ERF4"/>
</dbReference>
<sequence length="394" mass="42826">MSEEEVKVPSASPTAHVGHAGTSSGLRDSSQRSRQVSAAVQPLPHHDSPPSGSNSGFLDRKQDILGESKVLAGDMSVSDMAAGHGAADTSIITGENELASTTMAEQTLVDGVNSGDVETRTHRKGPSSSTVSLTKTQQTHRRDGSRATTGLNQPATWDPLQKEETVDNDKTQILDNTVVMEDGDDVVDSNGKVLYPDNEAKPTPIPSRRTSHLRLDIKPPSPMPWEQIDPPLSNNDRSVTGHQSSVSSHKFRTLQSAGGTRQLIPKSSYYFGPPPPDSAYGTHPVGQIGVHHPREVLRVERDYTGGEVIQFAPIYPLELEGRITPTSFLNAINAINELLISAHSLRHSVFDNTLAIFSLQISKLFVKSHFEKEMDRLHNLINDLNTETFNPGCL</sequence>
<feature type="compositionally biased region" description="Basic and acidic residues" evidence="7">
    <location>
        <begin position="160"/>
        <end position="170"/>
    </location>
</feature>
<evidence type="ECO:0000256" key="6">
    <source>
        <dbReference type="ARBA" id="ARBA00023136"/>
    </source>
</evidence>
<evidence type="ECO:0000256" key="7">
    <source>
        <dbReference type="SAM" id="MobiDB-lite"/>
    </source>
</evidence>
<dbReference type="PANTHER" id="PTHR13254:SF0">
    <property type="entry name" value="GOLGIN SUBFAMILY A MEMBER 7_ERF4 DOMAIN-CONTAINING PROTEIN"/>
    <property type="match status" value="1"/>
</dbReference>
<feature type="compositionally biased region" description="Polar residues" evidence="7">
    <location>
        <begin position="126"/>
        <end position="137"/>
    </location>
</feature>
<keyword evidence="6" id="KW-0472">Membrane</keyword>
<feature type="region of interest" description="Disordered" evidence="7">
    <location>
        <begin position="115"/>
        <end position="170"/>
    </location>
</feature>
<comment type="caution">
    <text evidence="9">The sequence shown here is derived from an EMBL/GenBank/DDBJ whole genome shotgun (WGS) entry which is preliminary data.</text>
</comment>
<dbReference type="Proteomes" id="UP000521872">
    <property type="component" value="Unassembled WGS sequence"/>
</dbReference>
<dbReference type="EMBL" id="JAACJL010000001">
    <property type="protein sequence ID" value="KAF4623394.1"/>
    <property type="molecule type" value="Genomic_DNA"/>
</dbReference>
<feature type="region of interest" description="Disordered" evidence="7">
    <location>
        <begin position="236"/>
        <end position="257"/>
    </location>
</feature>
<evidence type="ECO:0000256" key="5">
    <source>
        <dbReference type="ARBA" id="ARBA00022824"/>
    </source>
</evidence>
<evidence type="ECO:0000256" key="4">
    <source>
        <dbReference type="ARBA" id="ARBA00018463"/>
    </source>
</evidence>
<evidence type="ECO:0000256" key="1">
    <source>
        <dbReference type="ARBA" id="ARBA00004406"/>
    </source>
</evidence>
<dbReference type="GO" id="GO:0005789">
    <property type="term" value="C:endoplasmic reticulum membrane"/>
    <property type="evidence" value="ECO:0007669"/>
    <property type="project" value="UniProtKB-SubCell"/>
</dbReference>
<dbReference type="AlphaFoldDB" id="A0A8H4R6X9"/>
<dbReference type="GO" id="GO:0006612">
    <property type="term" value="P:protein targeting to membrane"/>
    <property type="evidence" value="ECO:0007669"/>
    <property type="project" value="TreeGrafter"/>
</dbReference>
<feature type="domain" description="Golgin subfamily A member 7/ERF4" evidence="8">
    <location>
        <begin position="297"/>
        <end position="391"/>
    </location>
</feature>
<name>A0A8H4R6X9_9AGAR</name>
<comment type="subcellular location">
    <subcellularLocation>
        <location evidence="1">Endoplasmic reticulum membrane</location>
        <topology evidence="1">Peripheral membrane protein</topology>
    </subcellularLocation>
</comment>
<protein>
    <recommendedName>
        <fullName evidence="4">Ras modification protein ERF4</fullName>
    </recommendedName>
</protein>
<feature type="region of interest" description="Disordered" evidence="7">
    <location>
        <begin position="1"/>
        <end position="62"/>
    </location>
</feature>
<keyword evidence="10" id="KW-1185">Reference proteome</keyword>
<comment type="similarity">
    <text evidence="2">Belongs to the ERF4 family.</text>
</comment>
<accession>A0A8H4R6X9</accession>
<feature type="compositionally biased region" description="Polar residues" evidence="7">
    <location>
        <begin position="146"/>
        <end position="155"/>
    </location>
</feature>
<dbReference type="InterPro" id="IPR051371">
    <property type="entry name" value="Ras_palmitoyltransferase"/>
</dbReference>
<dbReference type="PANTHER" id="PTHR13254">
    <property type="entry name" value="GOLGI AUTOANTIGEN, GOLGIN SUBFAMILY A, 7"/>
    <property type="match status" value="1"/>
</dbReference>
<feature type="region of interest" description="Disordered" evidence="7">
    <location>
        <begin position="183"/>
        <end position="208"/>
    </location>
</feature>
<comment type="subunit">
    <text evidence="3">Interacts with ERF2.</text>
</comment>
<dbReference type="GO" id="GO:0031211">
    <property type="term" value="C:endoplasmic reticulum palmitoyltransferase complex"/>
    <property type="evidence" value="ECO:0007669"/>
    <property type="project" value="TreeGrafter"/>
</dbReference>
<gene>
    <name evidence="9" type="ORF">D9613_001583</name>
</gene>
<evidence type="ECO:0000313" key="9">
    <source>
        <dbReference type="EMBL" id="KAF4623394.1"/>
    </source>
</evidence>
<evidence type="ECO:0000313" key="10">
    <source>
        <dbReference type="Proteomes" id="UP000521872"/>
    </source>
</evidence>
<proteinExistence type="inferred from homology"/>
<keyword evidence="5" id="KW-0256">Endoplasmic reticulum</keyword>
<feature type="compositionally biased region" description="Polar residues" evidence="7">
    <location>
        <begin position="21"/>
        <end position="38"/>
    </location>
</feature>
<dbReference type="Pfam" id="PF10256">
    <property type="entry name" value="Erf4"/>
    <property type="match status" value="1"/>
</dbReference>
<reference evidence="9 10" key="1">
    <citation type="submission" date="2019-12" db="EMBL/GenBank/DDBJ databases">
        <authorList>
            <person name="Floudas D."/>
            <person name="Bentzer J."/>
            <person name="Ahren D."/>
            <person name="Johansson T."/>
            <person name="Persson P."/>
            <person name="Tunlid A."/>
        </authorList>
    </citation>
    <scope>NUCLEOTIDE SEQUENCE [LARGE SCALE GENOMIC DNA]</scope>
    <source>
        <strain evidence="9 10">CBS 102.39</strain>
    </source>
</reference>
<evidence type="ECO:0000256" key="2">
    <source>
        <dbReference type="ARBA" id="ARBA00007732"/>
    </source>
</evidence>